<proteinExistence type="predicted"/>
<evidence type="ECO:0000313" key="3">
    <source>
        <dbReference type="Proteomes" id="UP000054928"/>
    </source>
</evidence>
<name>A0A0P1AML0_PLAHL</name>
<keyword evidence="1" id="KW-0472">Membrane</keyword>
<feature type="transmembrane region" description="Helical" evidence="1">
    <location>
        <begin position="44"/>
        <end position="64"/>
    </location>
</feature>
<protein>
    <submittedName>
        <fullName evidence="2">Uncharacterized protein</fullName>
    </submittedName>
</protein>
<keyword evidence="3" id="KW-1185">Reference proteome</keyword>
<reference evidence="3" key="1">
    <citation type="submission" date="2014-09" db="EMBL/GenBank/DDBJ databases">
        <authorList>
            <person name="Sharma Rahul"/>
            <person name="Thines Marco"/>
        </authorList>
    </citation>
    <scope>NUCLEOTIDE SEQUENCE [LARGE SCALE GENOMIC DNA]</scope>
</reference>
<evidence type="ECO:0000256" key="1">
    <source>
        <dbReference type="SAM" id="Phobius"/>
    </source>
</evidence>
<dbReference type="AlphaFoldDB" id="A0A0P1AML0"/>
<organism evidence="2 3">
    <name type="scientific">Plasmopara halstedii</name>
    <name type="common">Downy mildew of sunflower</name>
    <dbReference type="NCBI Taxonomy" id="4781"/>
    <lineage>
        <taxon>Eukaryota</taxon>
        <taxon>Sar</taxon>
        <taxon>Stramenopiles</taxon>
        <taxon>Oomycota</taxon>
        <taxon>Peronosporomycetes</taxon>
        <taxon>Peronosporales</taxon>
        <taxon>Peronosporaceae</taxon>
        <taxon>Plasmopara</taxon>
    </lineage>
</organism>
<sequence>MQSLYCEEACTWWSLVAVVRVQPLKSSKLGPTVALLMKKMGFTFANFTIASVPVFSLVPFANLIS</sequence>
<keyword evidence="1" id="KW-0812">Transmembrane</keyword>
<evidence type="ECO:0000313" key="2">
    <source>
        <dbReference type="EMBL" id="CEG42432.1"/>
    </source>
</evidence>
<keyword evidence="1" id="KW-1133">Transmembrane helix</keyword>
<dbReference type="GeneID" id="59052630"/>
<dbReference type="RefSeq" id="XP_036263219.1">
    <property type="nucleotide sequence ID" value="XM_036407525.1"/>
</dbReference>
<dbReference type="EMBL" id="CCYD01000645">
    <property type="protein sequence ID" value="CEG42432.1"/>
    <property type="molecule type" value="Genomic_DNA"/>
</dbReference>
<accession>A0A0P1AML0</accession>
<dbReference type="Proteomes" id="UP000054928">
    <property type="component" value="Unassembled WGS sequence"/>
</dbReference>